<feature type="signal peptide" evidence="2">
    <location>
        <begin position="1"/>
        <end position="24"/>
    </location>
</feature>
<accession>A0ABQ1IDR6</accession>
<evidence type="ECO:0000256" key="2">
    <source>
        <dbReference type="SAM" id="SignalP"/>
    </source>
</evidence>
<feature type="region of interest" description="Disordered" evidence="1">
    <location>
        <begin position="46"/>
        <end position="120"/>
    </location>
</feature>
<proteinExistence type="predicted"/>
<comment type="caution">
    <text evidence="3">The sequence shown here is derived from an EMBL/GenBank/DDBJ whole genome shotgun (WGS) entry which is preliminary data.</text>
</comment>
<feature type="chain" id="PRO_5046849047" evidence="2">
    <location>
        <begin position="25"/>
        <end position="120"/>
    </location>
</feature>
<keyword evidence="2" id="KW-0732">Signal</keyword>
<evidence type="ECO:0000313" key="4">
    <source>
        <dbReference type="Proteomes" id="UP000646152"/>
    </source>
</evidence>
<dbReference type="RefSeq" id="WP_188628360.1">
    <property type="nucleotide sequence ID" value="NZ_BMKE01000002.1"/>
</dbReference>
<reference evidence="4" key="1">
    <citation type="journal article" date="2019" name="Int. J. Syst. Evol. Microbiol.">
        <title>The Global Catalogue of Microorganisms (GCM) 10K type strain sequencing project: providing services to taxonomists for standard genome sequencing and annotation.</title>
        <authorList>
            <consortium name="The Broad Institute Genomics Platform"/>
            <consortium name="The Broad Institute Genome Sequencing Center for Infectious Disease"/>
            <person name="Wu L."/>
            <person name="Ma J."/>
        </authorList>
    </citation>
    <scope>NUCLEOTIDE SEQUENCE [LARGE SCALE GENOMIC DNA]</scope>
    <source>
        <strain evidence="4">CGMCC 1.15923</strain>
    </source>
</reference>
<organism evidence="3 4">
    <name type="scientific">Oceanisphaera marina</name>
    <dbReference type="NCBI Taxonomy" id="2017550"/>
    <lineage>
        <taxon>Bacteria</taxon>
        <taxon>Pseudomonadati</taxon>
        <taxon>Pseudomonadota</taxon>
        <taxon>Gammaproteobacteria</taxon>
        <taxon>Aeromonadales</taxon>
        <taxon>Aeromonadaceae</taxon>
        <taxon>Oceanisphaera</taxon>
    </lineage>
</organism>
<protein>
    <submittedName>
        <fullName evidence="3">Uncharacterized protein</fullName>
    </submittedName>
</protein>
<dbReference type="Proteomes" id="UP000646152">
    <property type="component" value="Unassembled WGS sequence"/>
</dbReference>
<feature type="compositionally biased region" description="Polar residues" evidence="1">
    <location>
        <begin position="76"/>
        <end position="91"/>
    </location>
</feature>
<evidence type="ECO:0000313" key="3">
    <source>
        <dbReference type="EMBL" id="GGB33649.1"/>
    </source>
</evidence>
<name>A0ABQ1IDR6_9GAMM</name>
<keyword evidence="4" id="KW-1185">Reference proteome</keyword>
<feature type="compositionally biased region" description="Basic and acidic residues" evidence="1">
    <location>
        <begin position="46"/>
        <end position="57"/>
    </location>
</feature>
<sequence length="120" mass="12945">MKIFSFKPAHTCLLLSLLAAPAMADNIFSGIINFGREVLDETRKLAPGIQDDRRHETSATVRATPDDGRDYPALESSGSNVNVGQTGSHNNVVVGEAPAMQPASPTANQGWQFVEEDHLK</sequence>
<evidence type="ECO:0000256" key="1">
    <source>
        <dbReference type="SAM" id="MobiDB-lite"/>
    </source>
</evidence>
<dbReference type="EMBL" id="BMKE01000002">
    <property type="protein sequence ID" value="GGB33649.1"/>
    <property type="molecule type" value="Genomic_DNA"/>
</dbReference>
<gene>
    <name evidence="3" type="ORF">GCM10011502_03380</name>
</gene>